<keyword evidence="5" id="KW-0479">Metal-binding</keyword>
<dbReference type="PANTHER" id="PTHR22930:SF284">
    <property type="entry name" value="DDE TNP4 DOMAIN-CONTAINING PROTEIN"/>
    <property type="match status" value="1"/>
</dbReference>
<comment type="subcellular location">
    <subcellularLocation>
        <location evidence="2">Nucleus</location>
    </subcellularLocation>
</comment>
<name>A0AAV1LAP2_9NEOP</name>
<keyword evidence="4" id="KW-0540">Nuclease</keyword>
<reference evidence="9 10" key="1">
    <citation type="submission" date="2023-11" db="EMBL/GenBank/DDBJ databases">
        <authorList>
            <person name="Hedman E."/>
            <person name="Englund M."/>
            <person name="Stromberg M."/>
            <person name="Nyberg Akerstrom W."/>
            <person name="Nylinder S."/>
            <person name="Jareborg N."/>
            <person name="Kallberg Y."/>
            <person name="Kronander E."/>
        </authorList>
    </citation>
    <scope>NUCLEOTIDE SEQUENCE [LARGE SCALE GENOMIC DNA]</scope>
</reference>
<comment type="caution">
    <text evidence="9">The sequence shown here is derived from an EMBL/GenBank/DDBJ whole genome shotgun (WGS) entry which is preliminary data.</text>
</comment>
<dbReference type="EMBL" id="CAVLGL010000087">
    <property type="protein sequence ID" value="CAK1592418.1"/>
    <property type="molecule type" value="Genomic_DNA"/>
</dbReference>
<dbReference type="GO" id="GO:0005634">
    <property type="term" value="C:nucleus"/>
    <property type="evidence" value="ECO:0007669"/>
    <property type="project" value="UniProtKB-SubCell"/>
</dbReference>
<comment type="similarity">
    <text evidence="3">Belongs to the HARBI1 family.</text>
</comment>
<dbReference type="GO" id="GO:0004518">
    <property type="term" value="F:nuclease activity"/>
    <property type="evidence" value="ECO:0007669"/>
    <property type="project" value="UniProtKB-KW"/>
</dbReference>
<keyword evidence="6" id="KW-0378">Hydrolase</keyword>
<dbReference type="Proteomes" id="UP001314205">
    <property type="component" value="Unassembled WGS sequence"/>
</dbReference>
<proteinExistence type="inferred from homology"/>
<dbReference type="InterPro" id="IPR045249">
    <property type="entry name" value="HARBI1-like"/>
</dbReference>
<dbReference type="GO" id="GO:0046872">
    <property type="term" value="F:metal ion binding"/>
    <property type="evidence" value="ECO:0007669"/>
    <property type="project" value="UniProtKB-KW"/>
</dbReference>
<evidence type="ECO:0000256" key="4">
    <source>
        <dbReference type="ARBA" id="ARBA00022722"/>
    </source>
</evidence>
<dbReference type="Pfam" id="PF13359">
    <property type="entry name" value="DDE_Tnp_4"/>
    <property type="match status" value="1"/>
</dbReference>
<evidence type="ECO:0000256" key="6">
    <source>
        <dbReference type="ARBA" id="ARBA00022801"/>
    </source>
</evidence>
<dbReference type="PANTHER" id="PTHR22930">
    <property type="match status" value="1"/>
</dbReference>
<organism evidence="9 10">
    <name type="scientific">Parnassius mnemosyne</name>
    <name type="common">clouded apollo</name>
    <dbReference type="NCBI Taxonomy" id="213953"/>
    <lineage>
        <taxon>Eukaryota</taxon>
        <taxon>Metazoa</taxon>
        <taxon>Ecdysozoa</taxon>
        <taxon>Arthropoda</taxon>
        <taxon>Hexapoda</taxon>
        <taxon>Insecta</taxon>
        <taxon>Pterygota</taxon>
        <taxon>Neoptera</taxon>
        <taxon>Endopterygota</taxon>
        <taxon>Lepidoptera</taxon>
        <taxon>Glossata</taxon>
        <taxon>Ditrysia</taxon>
        <taxon>Papilionoidea</taxon>
        <taxon>Papilionidae</taxon>
        <taxon>Parnassiinae</taxon>
        <taxon>Parnassini</taxon>
        <taxon>Parnassius</taxon>
        <taxon>Driopa</taxon>
    </lineage>
</organism>
<dbReference type="InterPro" id="IPR027806">
    <property type="entry name" value="HARBI1_dom"/>
</dbReference>
<evidence type="ECO:0000313" key="10">
    <source>
        <dbReference type="Proteomes" id="UP001314205"/>
    </source>
</evidence>
<evidence type="ECO:0000313" key="9">
    <source>
        <dbReference type="EMBL" id="CAK1592418.1"/>
    </source>
</evidence>
<feature type="domain" description="DDE Tnp4" evidence="8">
    <location>
        <begin position="98"/>
        <end position="263"/>
    </location>
</feature>
<sequence>MSEEIYLNLLSLVSPLIRRKDTVMRNAISPHERLTATLRFLATGRSYEDLKFSTIISPEALSSIIPDTSEALFKVLCPDFLKFPNTDQDWKNIALGAIDGKHVSIALPPGCGSEFYNYKSRHNMVLMAIVDAQYKFILCDFGTNGRISDGGVLRYTVFFEKHQDSKLNIPAAELVKNGNRSLPYVFVVDDAFPLRTDMIKPFRQADLNTYEKKKYNYRVSRARRIVENAFGILASRFRILHTEINIEPKNIDSVKMACCALHNYLTETNQASYSPPEILDRDYF</sequence>
<evidence type="ECO:0000256" key="5">
    <source>
        <dbReference type="ARBA" id="ARBA00022723"/>
    </source>
</evidence>
<evidence type="ECO:0000259" key="8">
    <source>
        <dbReference type="Pfam" id="PF13359"/>
    </source>
</evidence>
<keyword evidence="7" id="KW-0539">Nucleus</keyword>
<dbReference type="AlphaFoldDB" id="A0AAV1LAP2"/>
<comment type="cofactor">
    <cofactor evidence="1">
        <name>a divalent metal cation</name>
        <dbReference type="ChEBI" id="CHEBI:60240"/>
    </cofactor>
</comment>
<dbReference type="GO" id="GO:0016787">
    <property type="term" value="F:hydrolase activity"/>
    <property type="evidence" value="ECO:0007669"/>
    <property type="project" value="UniProtKB-KW"/>
</dbReference>
<keyword evidence="10" id="KW-1185">Reference proteome</keyword>
<evidence type="ECO:0000256" key="7">
    <source>
        <dbReference type="ARBA" id="ARBA00023242"/>
    </source>
</evidence>
<evidence type="ECO:0000256" key="1">
    <source>
        <dbReference type="ARBA" id="ARBA00001968"/>
    </source>
</evidence>
<gene>
    <name evidence="9" type="ORF">PARMNEM_LOCUS12375</name>
</gene>
<evidence type="ECO:0000256" key="3">
    <source>
        <dbReference type="ARBA" id="ARBA00006958"/>
    </source>
</evidence>
<accession>A0AAV1LAP2</accession>
<protein>
    <recommendedName>
        <fullName evidence="8">DDE Tnp4 domain-containing protein</fullName>
    </recommendedName>
</protein>
<evidence type="ECO:0000256" key="2">
    <source>
        <dbReference type="ARBA" id="ARBA00004123"/>
    </source>
</evidence>